<protein>
    <submittedName>
        <fullName evidence="2">Uncharacterized protein</fullName>
    </submittedName>
</protein>
<gene>
    <name evidence="2" type="ORF">GCM10017600_54070</name>
</gene>
<feature type="compositionally biased region" description="Basic and acidic residues" evidence="1">
    <location>
        <begin position="61"/>
        <end position="72"/>
    </location>
</feature>
<evidence type="ECO:0000256" key="1">
    <source>
        <dbReference type="SAM" id="MobiDB-lite"/>
    </source>
</evidence>
<organism evidence="2 3">
    <name type="scientific">Streptosporangium carneum</name>
    <dbReference type="NCBI Taxonomy" id="47481"/>
    <lineage>
        <taxon>Bacteria</taxon>
        <taxon>Bacillati</taxon>
        <taxon>Actinomycetota</taxon>
        <taxon>Actinomycetes</taxon>
        <taxon>Streptosporangiales</taxon>
        <taxon>Streptosporangiaceae</taxon>
        <taxon>Streptosporangium</taxon>
    </lineage>
</organism>
<dbReference type="RefSeq" id="WP_271220348.1">
    <property type="nucleotide sequence ID" value="NZ_BAAAVD010000053.1"/>
</dbReference>
<feature type="region of interest" description="Disordered" evidence="1">
    <location>
        <begin position="1"/>
        <end position="72"/>
    </location>
</feature>
<dbReference type="EMBL" id="BSEV01000014">
    <property type="protein sequence ID" value="GLK11999.1"/>
    <property type="molecule type" value="Genomic_DNA"/>
</dbReference>
<feature type="compositionally biased region" description="Basic and acidic residues" evidence="1">
    <location>
        <begin position="1"/>
        <end position="10"/>
    </location>
</feature>
<accession>A0A9W6I682</accession>
<reference evidence="2" key="1">
    <citation type="journal article" date="2014" name="Int. J. Syst. Evol. Microbiol.">
        <title>Complete genome sequence of Corynebacterium casei LMG S-19264T (=DSM 44701T), isolated from a smear-ripened cheese.</title>
        <authorList>
            <consortium name="US DOE Joint Genome Institute (JGI-PGF)"/>
            <person name="Walter F."/>
            <person name="Albersmeier A."/>
            <person name="Kalinowski J."/>
            <person name="Ruckert C."/>
        </authorList>
    </citation>
    <scope>NUCLEOTIDE SEQUENCE</scope>
    <source>
        <strain evidence="2">VKM Ac-2007</strain>
    </source>
</reference>
<evidence type="ECO:0000313" key="3">
    <source>
        <dbReference type="Proteomes" id="UP001143474"/>
    </source>
</evidence>
<comment type="caution">
    <text evidence="2">The sequence shown here is derived from an EMBL/GenBank/DDBJ whole genome shotgun (WGS) entry which is preliminary data.</text>
</comment>
<evidence type="ECO:0000313" key="2">
    <source>
        <dbReference type="EMBL" id="GLK11999.1"/>
    </source>
</evidence>
<keyword evidence="3" id="KW-1185">Reference proteome</keyword>
<name>A0A9W6I682_9ACTN</name>
<dbReference type="Proteomes" id="UP001143474">
    <property type="component" value="Unassembled WGS sequence"/>
</dbReference>
<proteinExistence type="predicted"/>
<reference evidence="2" key="2">
    <citation type="submission" date="2023-01" db="EMBL/GenBank/DDBJ databases">
        <authorList>
            <person name="Sun Q."/>
            <person name="Evtushenko L."/>
        </authorList>
    </citation>
    <scope>NUCLEOTIDE SEQUENCE</scope>
    <source>
        <strain evidence="2">VKM Ac-2007</strain>
    </source>
</reference>
<sequence>MFPEIVDHIGDALNPDTNAATFPPLRDGHDWENPTEPPARLPENGKRKGTPGSWVQEESDPLVRTESETETDVNRHYFSKRDLVLDAGTTYERL</sequence>
<dbReference type="AlphaFoldDB" id="A0A9W6I682"/>